<keyword evidence="2" id="KW-1185">Reference proteome</keyword>
<sequence length="51" mass="6127">MVDALLAIKWSPEQIVGYLKLNQIPTMSHETLYQYIWSNRKQGDLLWKHLR</sequence>
<comment type="caution">
    <text evidence="1">The sequence shown here is derived from an EMBL/GenBank/DDBJ whole genome shotgun (WGS) entry which is preliminary data.</text>
</comment>
<dbReference type="PATRIC" id="fig|1056511.3.peg.1136"/>
<reference evidence="1 2" key="1">
    <citation type="submission" date="2012-12" db="EMBL/GenBank/DDBJ databases">
        <title>Genome Assembly of Photobacterium sp. AK15.</title>
        <authorList>
            <person name="Khatri I."/>
            <person name="Vaidya B."/>
            <person name="Srinivas T.N.R."/>
            <person name="Subramanian S."/>
            <person name="Pinnaka A."/>
        </authorList>
    </citation>
    <scope>NUCLEOTIDE SEQUENCE [LARGE SCALE GENOMIC DNA]</scope>
    <source>
        <strain evidence="1 2">AK15</strain>
    </source>
</reference>
<dbReference type="EMBL" id="AMZO01000006">
    <property type="protein sequence ID" value="ELR66609.1"/>
    <property type="molecule type" value="Genomic_DNA"/>
</dbReference>
<evidence type="ECO:0000313" key="1">
    <source>
        <dbReference type="EMBL" id="ELR66609.1"/>
    </source>
</evidence>
<dbReference type="Proteomes" id="UP000011134">
    <property type="component" value="Unassembled WGS sequence"/>
</dbReference>
<accession>L8JGH2</accession>
<proteinExistence type="predicted"/>
<name>L8JGH2_9GAMM</name>
<gene>
    <name evidence="1" type="ORF">C942_04307</name>
</gene>
<protein>
    <submittedName>
        <fullName evidence="1">IS1655 transposase</fullName>
    </submittedName>
</protein>
<evidence type="ECO:0000313" key="2">
    <source>
        <dbReference type="Proteomes" id="UP000011134"/>
    </source>
</evidence>
<organism evidence="1 2">
    <name type="scientific">Photobacterium marinum</name>
    <dbReference type="NCBI Taxonomy" id="1056511"/>
    <lineage>
        <taxon>Bacteria</taxon>
        <taxon>Pseudomonadati</taxon>
        <taxon>Pseudomonadota</taxon>
        <taxon>Gammaproteobacteria</taxon>
        <taxon>Vibrionales</taxon>
        <taxon>Vibrionaceae</taxon>
        <taxon>Photobacterium</taxon>
    </lineage>
</organism>
<dbReference type="AlphaFoldDB" id="L8JGH2"/>